<evidence type="ECO:0008006" key="5">
    <source>
        <dbReference type="Google" id="ProtNLM"/>
    </source>
</evidence>
<reference evidence="3" key="1">
    <citation type="submission" date="2019-02" db="EMBL/GenBank/DDBJ databases">
        <authorList>
            <person name="Gruber-Vodicka R. H."/>
            <person name="Seah K. B. B."/>
        </authorList>
    </citation>
    <scope>NUCLEOTIDE SEQUENCE</scope>
    <source>
        <strain evidence="4">BECK_BY19</strain>
        <strain evidence="3">BECK_BY8</strain>
    </source>
</reference>
<sequence>MTDDIARPHDRFMKDLLSHPARAGMLLRERLPEAVTRHLSDELPEPMRDSFVDERLREYFTDRLFRVRTVNGRSAFLYVLIEHKSSPDNKVGWQLLRYMVEILKQWEKENPNWERFPAVVPFVFHHGAEEWKIPNEFLHLMEVEKGWEPYLLNFRFPVLDLGIVPDTELSENSRLRPWLVAMKYATRKDRQAAIVELLIGSLKKAPEALESVAYYLVRVYGYDEQTLRRIIREVQPKEEEKMMSQFAEEIERKVKSQFAEEIERRVRSQFAEEIERKVKSQFAEEIERKVRSQFAEEIERKVKSQFAEEIERRVKSQFAEEIERKVRSQFSQEIERKVRHSALQEGIQKGRLEGEAKLLLRMLPHRFGPLPLEITERIHSADPNTIGIWADRVLDAKSLDEVFSE</sequence>
<dbReference type="InterPro" id="IPR006842">
    <property type="entry name" value="Transposase_31"/>
</dbReference>
<dbReference type="PANTHER" id="PTHR34611:SF2">
    <property type="entry name" value="INACTIVE RECOMBINATION-PROMOTING NUCLEASE-LIKE PROTEIN RPNE-RELATED"/>
    <property type="match status" value="1"/>
</dbReference>
<dbReference type="EMBL" id="CAADGD010000114">
    <property type="protein sequence ID" value="VFK72423.1"/>
    <property type="molecule type" value="Genomic_DNA"/>
</dbReference>
<accession>A0A451AK55</accession>
<evidence type="ECO:0000259" key="2">
    <source>
        <dbReference type="Pfam" id="PF14261"/>
    </source>
</evidence>
<dbReference type="AlphaFoldDB" id="A0A451AK55"/>
<dbReference type="Pfam" id="PF14261">
    <property type="entry name" value="DUF4351"/>
    <property type="match status" value="1"/>
</dbReference>
<dbReference type="GO" id="GO:1990238">
    <property type="term" value="F:double-stranded DNA endonuclease activity"/>
    <property type="evidence" value="ECO:0007669"/>
    <property type="project" value="TreeGrafter"/>
</dbReference>
<evidence type="ECO:0000313" key="4">
    <source>
        <dbReference type="EMBL" id="VFK72423.1"/>
    </source>
</evidence>
<gene>
    <name evidence="3" type="ORF">BECKUNK1418G_GA0071005_109213</name>
    <name evidence="4" type="ORF">BECKUNK1418H_GA0071006_11142</name>
</gene>
<dbReference type="InterPro" id="IPR025587">
    <property type="entry name" value="DUF4351"/>
</dbReference>
<feature type="domain" description="DUF4351" evidence="2">
    <location>
        <begin position="348"/>
        <end position="401"/>
    </location>
</feature>
<dbReference type="Pfam" id="PF04754">
    <property type="entry name" value="Transposase_31"/>
    <property type="match status" value="1"/>
</dbReference>
<feature type="domain" description="Transposase (putative) YhgA-like" evidence="1">
    <location>
        <begin position="8"/>
        <end position="204"/>
    </location>
</feature>
<dbReference type="PANTHER" id="PTHR34611">
    <property type="match status" value="1"/>
</dbReference>
<evidence type="ECO:0000259" key="1">
    <source>
        <dbReference type="Pfam" id="PF04754"/>
    </source>
</evidence>
<proteinExistence type="predicted"/>
<organism evidence="3">
    <name type="scientific">Candidatus Kentrum sp. UNK</name>
    <dbReference type="NCBI Taxonomy" id="2126344"/>
    <lineage>
        <taxon>Bacteria</taxon>
        <taxon>Pseudomonadati</taxon>
        <taxon>Pseudomonadota</taxon>
        <taxon>Gammaproteobacteria</taxon>
        <taxon>Candidatus Kentrum</taxon>
    </lineage>
</organism>
<dbReference type="InterPro" id="IPR051699">
    <property type="entry name" value="Rpn/YhgA-like_nuclease"/>
</dbReference>
<evidence type="ECO:0000313" key="3">
    <source>
        <dbReference type="EMBL" id="VFK66422.1"/>
    </source>
</evidence>
<name>A0A451AK55_9GAMM</name>
<protein>
    <recommendedName>
        <fullName evidence="5">Transposase (putative) YhgA-like domain-containing protein</fullName>
    </recommendedName>
</protein>
<dbReference type="GO" id="GO:0006310">
    <property type="term" value="P:DNA recombination"/>
    <property type="evidence" value="ECO:0007669"/>
    <property type="project" value="TreeGrafter"/>
</dbReference>
<dbReference type="EMBL" id="CAADFZ010000092">
    <property type="protein sequence ID" value="VFK66422.1"/>
    <property type="molecule type" value="Genomic_DNA"/>
</dbReference>